<dbReference type="Proteomes" id="UP000284277">
    <property type="component" value="Unassembled WGS sequence"/>
</dbReference>
<reference evidence="6 7" key="1">
    <citation type="submission" date="2016-08" db="EMBL/GenBank/DDBJ databases">
        <title>A new outlook on sporulation: Clostridium algidixylanolyticum.</title>
        <authorList>
            <person name="Poppleton D.I."/>
            <person name="Gribaldo S."/>
        </authorList>
    </citation>
    <scope>NUCLEOTIDE SEQUENCE [LARGE SCALE GENOMIC DNA]</scope>
    <source>
        <strain evidence="6 7">SPL73</strain>
    </source>
</reference>
<keyword evidence="2" id="KW-0479">Metal-binding</keyword>
<dbReference type="OrthoDB" id="9774177at2"/>
<organism evidence="6 7">
    <name type="scientific">Lacrimispora algidixylanolytica</name>
    <dbReference type="NCBI Taxonomy" id="94868"/>
    <lineage>
        <taxon>Bacteria</taxon>
        <taxon>Bacillati</taxon>
        <taxon>Bacillota</taxon>
        <taxon>Clostridia</taxon>
        <taxon>Lachnospirales</taxon>
        <taxon>Lachnospiraceae</taxon>
        <taxon>Lacrimispora</taxon>
    </lineage>
</organism>
<protein>
    <recommendedName>
        <fullName evidence="8">PTS cellbiose transporter</fullName>
    </recommendedName>
</protein>
<dbReference type="InterPro" id="IPR006879">
    <property type="entry name" value="YdjC-like"/>
</dbReference>
<evidence type="ECO:0000256" key="3">
    <source>
        <dbReference type="ARBA" id="ARBA00022801"/>
    </source>
</evidence>
<dbReference type="SUPFAM" id="SSF88713">
    <property type="entry name" value="Glycoside hydrolase/deacetylase"/>
    <property type="match status" value="1"/>
</dbReference>
<evidence type="ECO:0000256" key="5">
    <source>
        <dbReference type="ARBA" id="ARBA00023277"/>
    </source>
</evidence>
<dbReference type="Pfam" id="PF04794">
    <property type="entry name" value="YdjC"/>
    <property type="match status" value="1"/>
</dbReference>
<evidence type="ECO:0000256" key="2">
    <source>
        <dbReference type="ARBA" id="ARBA00022723"/>
    </source>
</evidence>
<keyword evidence="7" id="KW-1185">Reference proteome</keyword>
<dbReference type="GO" id="GO:0016787">
    <property type="term" value="F:hydrolase activity"/>
    <property type="evidence" value="ECO:0007669"/>
    <property type="project" value="UniProtKB-KW"/>
</dbReference>
<dbReference type="AlphaFoldDB" id="A0A419T737"/>
<evidence type="ECO:0000313" key="6">
    <source>
        <dbReference type="EMBL" id="RKD33370.1"/>
    </source>
</evidence>
<keyword evidence="4" id="KW-0460">Magnesium</keyword>
<dbReference type="GO" id="GO:0046872">
    <property type="term" value="F:metal ion binding"/>
    <property type="evidence" value="ECO:0007669"/>
    <property type="project" value="UniProtKB-KW"/>
</dbReference>
<evidence type="ECO:0000313" key="7">
    <source>
        <dbReference type="Proteomes" id="UP000284277"/>
    </source>
</evidence>
<dbReference type="EMBL" id="MCIA01000007">
    <property type="protein sequence ID" value="RKD33370.1"/>
    <property type="molecule type" value="Genomic_DNA"/>
</dbReference>
<dbReference type="GO" id="GO:0005975">
    <property type="term" value="P:carbohydrate metabolic process"/>
    <property type="evidence" value="ECO:0007669"/>
    <property type="project" value="InterPro"/>
</dbReference>
<keyword evidence="3" id="KW-0378">Hydrolase</keyword>
<keyword evidence="5" id="KW-0119">Carbohydrate metabolism</keyword>
<accession>A0A419T737</accession>
<dbReference type="InterPro" id="IPR011330">
    <property type="entry name" value="Glyco_hydro/deAcase_b/a-brl"/>
</dbReference>
<name>A0A419T737_9FIRM</name>
<dbReference type="Gene3D" id="3.20.20.370">
    <property type="entry name" value="Glycoside hydrolase/deacetylase"/>
    <property type="match status" value="1"/>
</dbReference>
<evidence type="ECO:0000256" key="1">
    <source>
        <dbReference type="ARBA" id="ARBA00001946"/>
    </source>
</evidence>
<dbReference type="RefSeq" id="WP_158584994.1">
    <property type="nucleotide sequence ID" value="NZ_MCIA01000007.1"/>
</dbReference>
<dbReference type="PANTHER" id="PTHR31609:SF1">
    <property type="entry name" value="CARBOHYDRATE DEACETYLASE"/>
    <property type="match status" value="1"/>
</dbReference>
<gene>
    <name evidence="6" type="ORF">BET01_15240</name>
</gene>
<dbReference type="GO" id="GO:0019213">
    <property type="term" value="F:deacetylase activity"/>
    <property type="evidence" value="ECO:0007669"/>
    <property type="project" value="TreeGrafter"/>
</dbReference>
<sequence>MSKKLIVSADDFGFSEAYNYGAVKGYQEGIITVLSLMSNMEAAPHGVNLAKREVPSANLVLHTNFVHGRPVSKPEIIQSLVDKNGQFYRSFQWRGDDPSDQKCIGDIVVTAEDCYKETVAQIERFRELTGHYPNHFEGHSVINKNISAAFHQVAMEYDIHCMTEPEVETKKWHPVHEIMIGNPLFLEILNRGLSPEDFYEDRLGILDSPYEYNIIHLHPGYVDAYILDHSSLTIARCKDLQTACDPAVRQWLKDHEIELVDFSSIYK</sequence>
<dbReference type="PANTHER" id="PTHR31609">
    <property type="entry name" value="YDJC DEACETYLASE FAMILY MEMBER"/>
    <property type="match status" value="1"/>
</dbReference>
<proteinExistence type="predicted"/>
<evidence type="ECO:0000256" key="4">
    <source>
        <dbReference type="ARBA" id="ARBA00022842"/>
    </source>
</evidence>
<comment type="cofactor">
    <cofactor evidence="1">
        <name>Mg(2+)</name>
        <dbReference type="ChEBI" id="CHEBI:18420"/>
    </cofactor>
</comment>
<evidence type="ECO:0008006" key="8">
    <source>
        <dbReference type="Google" id="ProtNLM"/>
    </source>
</evidence>
<comment type="caution">
    <text evidence="6">The sequence shown here is derived from an EMBL/GenBank/DDBJ whole genome shotgun (WGS) entry which is preliminary data.</text>
</comment>